<evidence type="ECO:0000313" key="2">
    <source>
        <dbReference type="EMBL" id="KAG6463847.1"/>
    </source>
</evidence>
<dbReference type="AlphaFoldDB" id="A0A921ZVV2"/>
<organism evidence="2 3">
    <name type="scientific">Manduca sexta</name>
    <name type="common">Tobacco hawkmoth</name>
    <name type="synonym">Tobacco hornworm</name>
    <dbReference type="NCBI Taxonomy" id="7130"/>
    <lineage>
        <taxon>Eukaryota</taxon>
        <taxon>Metazoa</taxon>
        <taxon>Ecdysozoa</taxon>
        <taxon>Arthropoda</taxon>
        <taxon>Hexapoda</taxon>
        <taxon>Insecta</taxon>
        <taxon>Pterygota</taxon>
        <taxon>Neoptera</taxon>
        <taxon>Endopterygota</taxon>
        <taxon>Lepidoptera</taxon>
        <taxon>Glossata</taxon>
        <taxon>Ditrysia</taxon>
        <taxon>Bombycoidea</taxon>
        <taxon>Sphingidae</taxon>
        <taxon>Sphinginae</taxon>
        <taxon>Sphingini</taxon>
        <taxon>Manduca</taxon>
    </lineage>
</organism>
<evidence type="ECO:0000313" key="3">
    <source>
        <dbReference type="Proteomes" id="UP000791440"/>
    </source>
</evidence>
<dbReference type="Proteomes" id="UP000791440">
    <property type="component" value="Unassembled WGS sequence"/>
</dbReference>
<reference evidence="2" key="2">
    <citation type="submission" date="2020-12" db="EMBL/GenBank/DDBJ databases">
        <authorList>
            <person name="Kanost M."/>
        </authorList>
    </citation>
    <scope>NUCLEOTIDE SEQUENCE</scope>
</reference>
<name>A0A921ZVV2_MANSE</name>
<keyword evidence="1" id="KW-0732">Signal</keyword>
<sequence length="73" mass="8453">MEALERRRKTMAIAALLLFILSSLCHRVEGQRNNTKMSYVCPPQFIRLGHSCYFFSDTQATWKEALFACQVSH</sequence>
<evidence type="ECO:0000256" key="1">
    <source>
        <dbReference type="SAM" id="SignalP"/>
    </source>
</evidence>
<protein>
    <submittedName>
        <fullName evidence="2">Uncharacterized protein</fullName>
    </submittedName>
</protein>
<reference evidence="2" key="1">
    <citation type="journal article" date="2016" name="Insect Biochem. Mol. Biol.">
        <title>Multifaceted biological insights from a draft genome sequence of the tobacco hornworm moth, Manduca sexta.</title>
        <authorList>
            <person name="Kanost M.R."/>
            <person name="Arrese E.L."/>
            <person name="Cao X."/>
            <person name="Chen Y.R."/>
            <person name="Chellapilla S."/>
            <person name="Goldsmith M.R."/>
            <person name="Grosse-Wilde E."/>
            <person name="Heckel D.G."/>
            <person name="Herndon N."/>
            <person name="Jiang H."/>
            <person name="Papanicolaou A."/>
            <person name="Qu J."/>
            <person name="Soulages J.L."/>
            <person name="Vogel H."/>
            <person name="Walters J."/>
            <person name="Waterhouse R.M."/>
            <person name="Ahn S.J."/>
            <person name="Almeida F.C."/>
            <person name="An C."/>
            <person name="Aqrawi P."/>
            <person name="Bretschneider A."/>
            <person name="Bryant W.B."/>
            <person name="Bucks S."/>
            <person name="Chao H."/>
            <person name="Chevignon G."/>
            <person name="Christen J.M."/>
            <person name="Clarke D.F."/>
            <person name="Dittmer N.T."/>
            <person name="Ferguson L.C.F."/>
            <person name="Garavelou S."/>
            <person name="Gordon K.H.J."/>
            <person name="Gunaratna R.T."/>
            <person name="Han Y."/>
            <person name="Hauser F."/>
            <person name="He Y."/>
            <person name="Heidel-Fischer H."/>
            <person name="Hirsh A."/>
            <person name="Hu Y."/>
            <person name="Jiang H."/>
            <person name="Kalra D."/>
            <person name="Klinner C."/>
            <person name="Konig C."/>
            <person name="Kovar C."/>
            <person name="Kroll A.R."/>
            <person name="Kuwar S.S."/>
            <person name="Lee S.L."/>
            <person name="Lehman R."/>
            <person name="Li K."/>
            <person name="Li Z."/>
            <person name="Liang H."/>
            <person name="Lovelace S."/>
            <person name="Lu Z."/>
            <person name="Mansfield J.H."/>
            <person name="McCulloch K.J."/>
            <person name="Mathew T."/>
            <person name="Morton B."/>
            <person name="Muzny D.M."/>
            <person name="Neunemann D."/>
            <person name="Ongeri F."/>
            <person name="Pauchet Y."/>
            <person name="Pu L.L."/>
            <person name="Pyrousis I."/>
            <person name="Rao X.J."/>
            <person name="Redding A."/>
            <person name="Roesel C."/>
            <person name="Sanchez-Gracia A."/>
            <person name="Schaack S."/>
            <person name="Shukla A."/>
            <person name="Tetreau G."/>
            <person name="Wang Y."/>
            <person name="Xiong G.H."/>
            <person name="Traut W."/>
            <person name="Walsh T.K."/>
            <person name="Worley K.C."/>
            <person name="Wu D."/>
            <person name="Wu W."/>
            <person name="Wu Y.Q."/>
            <person name="Zhang X."/>
            <person name="Zou Z."/>
            <person name="Zucker H."/>
            <person name="Briscoe A.D."/>
            <person name="Burmester T."/>
            <person name="Clem R.J."/>
            <person name="Feyereisen R."/>
            <person name="Grimmelikhuijzen C.J.P."/>
            <person name="Hamodrakas S.J."/>
            <person name="Hansson B.S."/>
            <person name="Huguet E."/>
            <person name="Jermiin L.S."/>
            <person name="Lan Q."/>
            <person name="Lehman H.K."/>
            <person name="Lorenzen M."/>
            <person name="Merzendorfer H."/>
            <person name="Michalopoulos I."/>
            <person name="Morton D.B."/>
            <person name="Muthukrishnan S."/>
            <person name="Oakeshott J.G."/>
            <person name="Palmer W."/>
            <person name="Park Y."/>
            <person name="Passarelli A.L."/>
            <person name="Rozas J."/>
            <person name="Schwartz L.M."/>
            <person name="Smith W."/>
            <person name="Southgate A."/>
            <person name="Vilcinskas A."/>
            <person name="Vogt R."/>
            <person name="Wang P."/>
            <person name="Werren J."/>
            <person name="Yu X.Q."/>
            <person name="Zhou J.J."/>
            <person name="Brown S.J."/>
            <person name="Scherer S.E."/>
            <person name="Richards S."/>
            <person name="Blissard G.W."/>
        </authorList>
    </citation>
    <scope>NUCLEOTIDE SEQUENCE</scope>
</reference>
<proteinExistence type="predicted"/>
<keyword evidence="3" id="KW-1185">Reference proteome</keyword>
<dbReference type="EMBL" id="JH669044">
    <property type="protein sequence ID" value="KAG6463847.1"/>
    <property type="molecule type" value="Genomic_DNA"/>
</dbReference>
<feature type="signal peptide" evidence="1">
    <location>
        <begin position="1"/>
        <end position="30"/>
    </location>
</feature>
<gene>
    <name evidence="2" type="ORF">O3G_MSEX014103</name>
</gene>
<feature type="chain" id="PRO_5037893206" evidence="1">
    <location>
        <begin position="31"/>
        <end position="73"/>
    </location>
</feature>
<comment type="caution">
    <text evidence="2">The sequence shown here is derived from an EMBL/GenBank/DDBJ whole genome shotgun (WGS) entry which is preliminary data.</text>
</comment>
<accession>A0A921ZVV2</accession>